<dbReference type="Proteomes" id="UP000650524">
    <property type="component" value="Unassembled WGS sequence"/>
</dbReference>
<name>A0A8J6MZN8_9DELT</name>
<evidence type="ECO:0000313" key="1">
    <source>
        <dbReference type="EMBL" id="MBC8178202.1"/>
    </source>
</evidence>
<evidence type="ECO:0000313" key="2">
    <source>
        <dbReference type="Proteomes" id="UP000650524"/>
    </source>
</evidence>
<protein>
    <submittedName>
        <fullName evidence="1">Uncharacterized protein</fullName>
    </submittedName>
</protein>
<accession>A0A8J6MZN8</accession>
<organism evidence="1 2">
    <name type="scientific">Candidatus Desulfacyla euxinica</name>
    <dbReference type="NCBI Taxonomy" id="2841693"/>
    <lineage>
        <taxon>Bacteria</taxon>
        <taxon>Deltaproteobacteria</taxon>
        <taxon>Candidatus Desulfacyla</taxon>
    </lineage>
</organism>
<dbReference type="AlphaFoldDB" id="A0A8J6MZN8"/>
<sequence>MAILPPASAGRQPQIIILEILECIPVVIFSTSFCQAKLRLTLAVVALGPYTAVIQFEVPHNRPRRVKVMMFCSLGEKMDNINTASISYR</sequence>
<comment type="caution">
    <text evidence="1">The sequence shown here is derived from an EMBL/GenBank/DDBJ whole genome shotgun (WGS) entry which is preliminary data.</text>
</comment>
<dbReference type="EMBL" id="JACNJD010000264">
    <property type="protein sequence ID" value="MBC8178202.1"/>
    <property type="molecule type" value="Genomic_DNA"/>
</dbReference>
<proteinExistence type="predicted"/>
<gene>
    <name evidence="1" type="ORF">H8E19_12425</name>
</gene>
<reference evidence="1 2" key="1">
    <citation type="submission" date="2020-08" db="EMBL/GenBank/DDBJ databases">
        <title>Bridging the membrane lipid divide: bacteria of the FCB group superphylum have the potential to synthesize archaeal ether lipids.</title>
        <authorList>
            <person name="Villanueva L."/>
            <person name="Von Meijenfeldt F.A.B."/>
            <person name="Westbye A.B."/>
            <person name="Yadav S."/>
            <person name="Hopmans E.C."/>
            <person name="Dutilh B.E."/>
            <person name="Sinninghe Damste J.S."/>
        </authorList>
    </citation>
    <scope>NUCLEOTIDE SEQUENCE [LARGE SCALE GENOMIC DNA]</scope>
    <source>
        <strain evidence="1">NIOZ-UU27</strain>
    </source>
</reference>